<reference evidence="1" key="1">
    <citation type="submission" date="2021-03" db="EMBL/GenBank/DDBJ databases">
        <authorList>
            <consortium name="DOE Joint Genome Institute"/>
            <person name="Ahrendt S."/>
            <person name="Looney B.P."/>
            <person name="Miyauchi S."/>
            <person name="Morin E."/>
            <person name="Drula E."/>
            <person name="Courty P.E."/>
            <person name="Chicoki N."/>
            <person name="Fauchery L."/>
            <person name="Kohler A."/>
            <person name="Kuo A."/>
            <person name="Labutti K."/>
            <person name="Pangilinan J."/>
            <person name="Lipzen A."/>
            <person name="Riley R."/>
            <person name="Andreopoulos W."/>
            <person name="He G."/>
            <person name="Johnson J."/>
            <person name="Barry K.W."/>
            <person name="Grigoriev I.V."/>
            <person name="Nagy L."/>
            <person name="Hibbett D."/>
            <person name="Henrissat B."/>
            <person name="Matheny P.B."/>
            <person name="Labbe J."/>
            <person name="Martin F."/>
        </authorList>
    </citation>
    <scope>NUCLEOTIDE SEQUENCE</scope>
    <source>
        <strain evidence="1">HHB10654</strain>
    </source>
</reference>
<keyword evidence="2" id="KW-1185">Reference proteome</keyword>
<proteinExistence type="predicted"/>
<gene>
    <name evidence="1" type="ORF">BV25DRAFT_406787</name>
</gene>
<sequence>MSRLPPEILSYLFKFVKQSEPVWGSTSYAVSKLSPPPPTLQRLGWIKVSYVCRSWREAALDSPLLWAHPSFCLGIRWAEEMLLRSRAVPIKVTLSNSATLTWEIQCLTEHMSRTKELVLARSHGVPSASLTALLQSSVAPVLDKLVWDLHHDLQLESFSEGPSLSLDRTPCLRKLTIVDTVRLPFSTDWTVHTSLTHLHIRNSLVRPTAFDHEELLSVLSRLPHLESLLLVNCVPPVVTEAAKRRETPVALPRLSHLAASGMLNNSAFFMQHLRVPTSALTVSFGLRFPTLSEDGSHDALQTLLAHQADFTSPLRTAAIFWTTCPVRVWAWRGRTTDVGRFPKHDAPDNPTDLRLHFHYYDVRTVTADSIIPSLPLHDVRVLHVVCGTGWAPDAWLRWQGIFAHVEHILVRAHVPGSLIEKPASKSLLKALLCMPQDSVLSTESTEICPTLLFPRLSALTLTLTSPPRPSLLRAVKKARGQAGSPFQITVLPA</sequence>
<organism evidence="1 2">
    <name type="scientific">Artomyces pyxidatus</name>
    <dbReference type="NCBI Taxonomy" id="48021"/>
    <lineage>
        <taxon>Eukaryota</taxon>
        <taxon>Fungi</taxon>
        <taxon>Dikarya</taxon>
        <taxon>Basidiomycota</taxon>
        <taxon>Agaricomycotina</taxon>
        <taxon>Agaricomycetes</taxon>
        <taxon>Russulales</taxon>
        <taxon>Auriscalpiaceae</taxon>
        <taxon>Artomyces</taxon>
    </lineage>
</organism>
<dbReference type="Proteomes" id="UP000814140">
    <property type="component" value="Unassembled WGS sequence"/>
</dbReference>
<comment type="caution">
    <text evidence="1">The sequence shown here is derived from an EMBL/GenBank/DDBJ whole genome shotgun (WGS) entry which is preliminary data.</text>
</comment>
<name>A0ACB8T4M0_9AGAM</name>
<evidence type="ECO:0000313" key="2">
    <source>
        <dbReference type="Proteomes" id="UP000814140"/>
    </source>
</evidence>
<evidence type="ECO:0000313" key="1">
    <source>
        <dbReference type="EMBL" id="KAI0063709.1"/>
    </source>
</evidence>
<accession>A0ACB8T4M0</accession>
<dbReference type="EMBL" id="MU277202">
    <property type="protein sequence ID" value="KAI0063709.1"/>
    <property type="molecule type" value="Genomic_DNA"/>
</dbReference>
<reference evidence="1" key="2">
    <citation type="journal article" date="2022" name="New Phytol.">
        <title>Evolutionary transition to the ectomycorrhizal habit in the genomes of a hyperdiverse lineage of mushroom-forming fungi.</title>
        <authorList>
            <person name="Looney B."/>
            <person name="Miyauchi S."/>
            <person name="Morin E."/>
            <person name="Drula E."/>
            <person name="Courty P.E."/>
            <person name="Kohler A."/>
            <person name="Kuo A."/>
            <person name="LaButti K."/>
            <person name="Pangilinan J."/>
            <person name="Lipzen A."/>
            <person name="Riley R."/>
            <person name="Andreopoulos W."/>
            <person name="He G."/>
            <person name="Johnson J."/>
            <person name="Nolan M."/>
            <person name="Tritt A."/>
            <person name="Barry K.W."/>
            <person name="Grigoriev I.V."/>
            <person name="Nagy L.G."/>
            <person name="Hibbett D."/>
            <person name="Henrissat B."/>
            <person name="Matheny P.B."/>
            <person name="Labbe J."/>
            <person name="Martin F.M."/>
        </authorList>
    </citation>
    <scope>NUCLEOTIDE SEQUENCE</scope>
    <source>
        <strain evidence="1">HHB10654</strain>
    </source>
</reference>
<protein>
    <submittedName>
        <fullName evidence="1">Uncharacterized protein</fullName>
    </submittedName>
</protein>